<dbReference type="Gene3D" id="3.30.950.30">
    <property type="entry name" value="Schlafen, AAA domain"/>
    <property type="match status" value="1"/>
</dbReference>
<protein>
    <recommendedName>
        <fullName evidence="1">Schlafen AlbA-2 domain-containing protein</fullName>
    </recommendedName>
</protein>
<evidence type="ECO:0000313" key="2">
    <source>
        <dbReference type="EMBL" id="BBI34076.1"/>
    </source>
</evidence>
<dbReference type="InterPro" id="IPR007421">
    <property type="entry name" value="Schlafen_AlbA_2_dom"/>
</dbReference>
<proteinExistence type="predicted"/>
<organism evidence="2 3">
    <name type="scientific">Cohnella abietis</name>
    <dbReference type="NCBI Taxonomy" id="2507935"/>
    <lineage>
        <taxon>Bacteria</taxon>
        <taxon>Bacillati</taxon>
        <taxon>Bacillota</taxon>
        <taxon>Bacilli</taxon>
        <taxon>Bacillales</taxon>
        <taxon>Paenibacillaceae</taxon>
        <taxon>Cohnella</taxon>
    </lineage>
</organism>
<dbReference type="EMBL" id="AP019400">
    <property type="protein sequence ID" value="BBI34076.1"/>
    <property type="molecule type" value="Genomic_DNA"/>
</dbReference>
<dbReference type="AlphaFoldDB" id="A0A3T1D7L6"/>
<accession>A0A3T1D7L6</accession>
<dbReference type="KEGG" id="cohn:KCTCHS21_34750"/>
<dbReference type="InterPro" id="IPR038461">
    <property type="entry name" value="Schlafen_AlbA_2_dom_sf"/>
</dbReference>
<feature type="domain" description="Schlafen AlbA-2" evidence="1">
    <location>
        <begin position="31"/>
        <end position="159"/>
    </location>
</feature>
<reference evidence="2 3" key="1">
    <citation type="submission" date="2019-01" db="EMBL/GenBank/DDBJ databases">
        <title>Complete genome sequence of Cohnella hallensis HS21 isolated from Korean fir (Abies koreana) rhizospheric soil.</title>
        <authorList>
            <person name="Jiang L."/>
            <person name="Kang S.W."/>
            <person name="Kim S."/>
            <person name="Jung J."/>
            <person name="Kim C.Y."/>
            <person name="Kim D.H."/>
            <person name="Kim S.W."/>
            <person name="Lee J."/>
        </authorList>
    </citation>
    <scope>NUCLEOTIDE SEQUENCE [LARGE SCALE GENOMIC DNA]</scope>
    <source>
        <strain evidence="2 3">HS21</strain>
    </source>
</reference>
<dbReference type="Pfam" id="PF04326">
    <property type="entry name" value="SLFN_AlbA_2"/>
    <property type="match status" value="1"/>
</dbReference>
<sequence length="260" mass="29583">MKKSFNEDIAKFFESPSRDGLRSVLQNHFGEQNFLDFKESWPDFSKVAKHVLAMANSGGGIIVFGVSEKDGSLEAAGLEVALDKANIVKGIKDYFTPELDYTILDFFYAASEFSLLQGKKFQVLIVDYKETHIPFISRKSGSGIKGNAIYVRRGTSSEEILYEELQKLINTRIGTKISFNSEMNLEDHLAQLKLLYSHIKKYHIIYSDSPFTNLGQRIYEAVHGEAEEVLNAAYPIESYDSFIARIIENKKKRIERLIET</sequence>
<evidence type="ECO:0000313" key="3">
    <source>
        <dbReference type="Proteomes" id="UP000289856"/>
    </source>
</evidence>
<gene>
    <name evidence="2" type="ORF">KCTCHS21_34750</name>
</gene>
<evidence type="ECO:0000259" key="1">
    <source>
        <dbReference type="Pfam" id="PF04326"/>
    </source>
</evidence>
<name>A0A3T1D7L6_9BACL</name>
<keyword evidence="3" id="KW-1185">Reference proteome</keyword>
<dbReference type="Proteomes" id="UP000289856">
    <property type="component" value="Chromosome"/>
</dbReference>
<dbReference type="RefSeq" id="WP_130610828.1">
    <property type="nucleotide sequence ID" value="NZ_AP019400.1"/>
</dbReference>
<dbReference type="OrthoDB" id="34589at2"/>